<reference evidence="2 3" key="1">
    <citation type="submission" date="2019-03" db="EMBL/GenBank/DDBJ databases">
        <title>First draft genome of Liparis tanakae, snailfish: a comprehensive survey of snailfish specific genes.</title>
        <authorList>
            <person name="Kim W."/>
            <person name="Song I."/>
            <person name="Jeong J.-H."/>
            <person name="Kim D."/>
            <person name="Kim S."/>
            <person name="Ryu S."/>
            <person name="Song J.Y."/>
            <person name="Lee S.K."/>
        </authorList>
    </citation>
    <scope>NUCLEOTIDE SEQUENCE [LARGE SCALE GENOMIC DNA]</scope>
    <source>
        <tissue evidence="2">Muscle</tissue>
    </source>
</reference>
<feature type="region of interest" description="Disordered" evidence="1">
    <location>
        <begin position="77"/>
        <end position="96"/>
    </location>
</feature>
<proteinExistence type="predicted"/>
<dbReference type="EMBL" id="SRLO01004019">
    <property type="protein sequence ID" value="TNN30891.1"/>
    <property type="molecule type" value="Genomic_DNA"/>
</dbReference>
<name>A0A4Z2EQQ0_9TELE</name>
<accession>A0A4Z2EQQ0</accession>
<sequence length="96" mass="10617">MGCVREEEEEEEEEEEVAVRVDRGEARGGGPECDLILEGSIKWLLYPSCGAAESEPGQLRVEVLFIIFPPVGSRERRRETAAARRPGSKGSAWWGA</sequence>
<evidence type="ECO:0000256" key="1">
    <source>
        <dbReference type="SAM" id="MobiDB-lite"/>
    </source>
</evidence>
<evidence type="ECO:0000313" key="3">
    <source>
        <dbReference type="Proteomes" id="UP000314294"/>
    </source>
</evidence>
<organism evidence="2 3">
    <name type="scientific">Liparis tanakae</name>
    <name type="common">Tanaka's snailfish</name>
    <dbReference type="NCBI Taxonomy" id="230148"/>
    <lineage>
        <taxon>Eukaryota</taxon>
        <taxon>Metazoa</taxon>
        <taxon>Chordata</taxon>
        <taxon>Craniata</taxon>
        <taxon>Vertebrata</taxon>
        <taxon>Euteleostomi</taxon>
        <taxon>Actinopterygii</taxon>
        <taxon>Neopterygii</taxon>
        <taxon>Teleostei</taxon>
        <taxon>Neoteleostei</taxon>
        <taxon>Acanthomorphata</taxon>
        <taxon>Eupercaria</taxon>
        <taxon>Perciformes</taxon>
        <taxon>Cottioidei</taxon>
        <taxon>Cottales</taxon>
        <taxon>Liparidae</taxon>
        <taxon>Liparis</taxon>
    </lineage>
</organism>
<comment type="caution">
    <text evidence="2">The sequence shown here is derived from an EMBL/GenBank/DDBJ whole genome shotgun (WGS) entry which is preliminary data.</text>
</comment>
<feature type="compositionally biased region" description="Acidic residues" evidence="1">
    <location>
        <begin position="1"/>
        <end position="16"/>
    </location>
</feature>
<evidence type="ECO:0000313" key="2">
    <source>
        <dbReference type="EMBL" id="TNN30891.1"/>
    </source>
</evidence>
<dbReference type="AlphaFoldDB" id="A0A4Z2EQQ0"/>
<feature type="region of interest" description="Disordered" evidence="1">
    <location>
        <begin position="1"/>
        <end position="29"/>
    </location>
</feature>
<feature type="compositionally biased region" description="Basic and acidic residues" evidence="1">
    <location>
        <begin position="17"/>
        <end position="26"/>
    </location>
</feature>
<dbReference type="Proteomes" id="UP000314294">
    <property type="component" value="Unassembled WGS sequence"/>
</dbReference>
<keyword evidence="3" id="KW-1185">Reference proteome</keyword>
<gene>
    <name evidence="2" type="ORF">EYF80_058957</name>
</gene>
<protein>
    <submittedName>
        <fullName evidence="2">Uncharacterized protein</fullName>
    </submittedName>
</protein>